<feature type="domain" description="Prokaryotic-type class I peptide chain release factors" evidence="2">
    <location>
        <begin position="18"/>
        <end position="76"/>
    </location>
</feature>
<dbReference type="Proteomes" id="UP000315440">
    <property type="component" value="Unassembled WGS sequence"/>
</dbReference>
<dbReference type="InterPro" id="IPR002197">
    <property type="entry name" value="HTH_Fis"/>
</dbReference>
<organism evidence="4 5">
    <name type="scientific">Pseudobythopirellula maris</name>
    <dbReference type="NCBI Taxonomy" id="2527991"/>
    <lineage>
        <taxon>Bacteria</taxon>
        <taxon>Pseudomonadati</taxon>
        <taxon>Planctomycetota</taxon>
        <taxon>Planctomycetia</taxon>
        <taxon>Pirellulales</taxon>
        <taxon>Lacipirellulaceae</taxon>
        <taxon>Pseudobythopirellula</taxon>
    </lineage>
</organism>
<reference evidence="4 5" key="1">
    <citation type="submission" date="2019-02" db="EMBL/GenBank/DDBJ databases">
        <title>Deep-cultivation of Planctomycetes and their phenomic and genomic characterization uncovers novel biology.</title>
        <authorList>
            <person name="Wiegand S."/>
            <person name="Jogler M."/>
            <person name="Boedeker C."/>
            <person name="Pinto D."/>
            <person name="Vollmers J."/>
            <person name="Rivas-Marin E."/>
            <person name="Kohn T."/>
            <person name="Peeters S.H."/>
            <person name="Heuer A."/>
            <person name="Rast P."/>
            <person name="Oberbeckmann S."/>
            <person name="Bunk B."/>
            <person name="Jeske O."/>
            <person name="Meyerdierks A."/>
            <person name="Storesund J.E."/>
            <person name="Kallscheuer N."/>
            <person name="Luecker S."/>
            <person name="Lage O.M."/>
            <person name="Pohl T."/>
            <person name="Merkel B.J."/>
            <person name="Hornburger P."/>
            <person name="Mueller R.-W."/>
            <person name="Bruemmer F."/>
            <person name="Labrenz M."/>
            <person name="Spormann A.M."/>
            <person name="Op Den Camp H."/>
            <person name="Overmann J."/>
            <person name="Amann R."/>
            <person name="Jetten M.S.M."/>
            <person name="Mascher T."/>
            <person name="Medema M.H."/>
            <person name="Devos D.P."/>
            <person name="Kaster A.-K."/>
            <person name="Ovreas L."/>
            <person name="Rohde M."/>
            <person name="Galperin M.Y."/>
            <person name="Jogler C."/>
        </authorList>
    </citation>
    <scope>NUCLEOTIDE SEQUENCE [LARGE SCALE GENOMIC DNA]</scope>
    <source>
        <strain evidence="4 5">Mal64</strain>
    </source>
</reference>
<dbReference type="GO" id="GO:0003747">
    <property type="term" value="F:translation release factor activity"/>
    <property type="evidence" value="ECO:0007669"/>
    <property type="project" value="InterPro"/>
</dbReference>
<comment type="caution">
    <text evidence="4">The sequence shown here is derived from an EMBL/GenBank/DDBJ whole genome shotgun (WGS) entry which is preliminary data.</text>
</comment>
<dbReference type="InterPro" id="IPR050057">
    <property type="entry name" value="Prokaryotic/Mito_RF"/>
</dbReference>
<dbReference type="GO" id="GO:0043565">
    <property type="term" value="F:sequence-specific DNA binding"/>
    <property type="evidence" value="ECO:0007669"/>
    <property type="project" value="InterPro"/>
</dbReference>
<dbReference type="Pfam" id="PF02954">
    <property type="entry name" value="HTH_8"/>
    <property type="match status" value="1"/>
</dbReference>
<gene>
    <name evidence="4" type="primary">prfB_1</name>
    <name evidence="4" type="ORF">Mal64_04770</name>
</gene>
<evidence type="ECO:0000313" key="4">
    <source>
        <dbReference type="EMBL" id="TWT90094.1"/>
    </source>
</evidence>
<proteinExistence type="inferred from homology"/>
<dbReference type="RefSeq" id="WP_146396498.1">
    <property type="nucleotide sequence ID" value="NZ_SJPQ01000001.1"/>
</dbReference>
<evidence type="ECO:0000313" key="5">
    <source>
        <dbReference type="Proteomes" id="UP000315440"/>
    </source>
</evidence>
<name>A0A5C5ZRG5_9BACT</name>
<dbReference type="InterPro" id="IPR000352">
    <property type="entry name" value="Pep_chain_release_fac_I"/>
</dbReference>
<dbReference type="PANTHER" id="PTHR43804">
    <property type="entry name" value="LD18447P"/>
    <property type="match status" value="1"/>
</dbReference>
<comment type="similarity">
    <text evidence="1">Belongs to the prokaryotic/mitochondrial release factor family.</text>
</comment>
<dbReference type="Pfam" id="PF00472">
    <property type="entry name" value="RF-1"/>
    <property type="match status" value="1"/>
</dbReference>
<dbReference type="Gene3D" id="3.30.160.20">
    <property type="match status" value="1"/>
</dbReference>
<evidence type="ECO:0000259" key="3">
    <source>
        <dbReference type="Pfam" id="PF02954"/>
    </source>
</evidence>
<feature type="domain" description="DNA binding HTH" evidence="3">
    <location>
        <begin position="114"/>
        <end position="137"/>
    </location>
</feature>
<dbReference type="SUPFAM" id="SSF75620">
    <property type="entry name" value="Release factor"/>
    <property type="match status" value="1"/>
</dbReference>
<evidence type="ECO:0000259" key="2">
    <source>
        <dbReference type="Pfam" id="PF00472"/>
    </source>
</evidence>
<protein>
    <submittedName>
        <fullName evidence="4">Peptide chain release factor 2</fullName>
    </submittedName>
</protein>
<dbReference type="AlphaFoldDB" id="A0A5C5ZRG5"/>
<sequence>MHPAKLPIDELLKQCDARRLRRSGPGGQHRNKVETAVVLTHTPTGVVAEANERRSQHANHEVAVGRLRVNLALETRDEAPADPSPLWTGRTRGGKISVNPGHADFPALLAEALDTLAATEWDDAAAAERLGVSRTQLLKLLKLEPRAFALLNTHRNAAGLPPLK</sequence>
<dbReference type="InterPro" id="IPR045853">
    <property type="entry name" value="Pep_chain_release_fac_I_sf"/>
</dbReference>
<evidence type="ECO:0000256" key="1">
    <source>
        <dbReference type="ARBA" id="ARBA00010835"/>
    </source>
</evidence>
<dbReference type="PANTHER" id="PTHR43804:SF6">
    <property type="entry name" value="CLASS I PEPTIDE CHAIN RELEASE FACTOR"/>
    <property type="match status" value="1"/>
</dbReference>
<accession>A0A5C5ZRG5</accession>
<dbReference type="OrthoDB" id="9815709at2"/>
<keyword evidence="5" id="KW-1185">Reference proteome</keyword>
<dbReference type="EMBL" id="SJPQ01000001">
    <property type="protein sequence ID" value="TWT90094.1"/>
    <property type="molecule type" value="Genomic_DNA"/>
</dbReference>